<protein>
    <submittedName>
        <fullName evidence="2">10645_t:CDS:1</fullName>
    </submittedName>
</protein>
<dbReference type="AlphaFoldDB" id="A0A9N9HIK2"/>
<reference evidence="2" key="1">
    <citation type="submission" date="2021-06" db="EMBL/GenBank/DDBJ databases">
        <authorList>
            <person name="Kallberg Y."/>
            <person name="Tangrot J."/>
            <person name="Rosling A."/>
        </authorList>
    </citation>
    <scope>NUCLEOTIDE SEQUENCE</scope>
    <source>
        <strain evidence="2">CL551</strain>
    </source>
</reference>
<evidence type="ECO:0000313" key="2">
    <source>
        <dbReference type="EMBL" id="CAG8684146.1"/>
    </source>
</evidence>
<proteinExistence type="predicted"/>
<dbReference type="InterPro" id="IPR008929">
    <property type="entry name" value="Chondroitin_lyas"/>
</dbReference>
<organism evidence="2 3">
    <name type="scientific">Acaulospora morrowiae</name>
    <dbReference type="NCBI Taxonomy" id="94023"/>
    <lineage>
        <taxon>Eukaryota</taxon>
        <taxon>Fungi</taxon>
        <taxon>Fungi incertae sedis</taxon>
        <taxon>Mucoromycota</taxon>
        <taxon>Glomeromycotina</taxon>
        <taxon>Glomeromycetes</taxon>
        <taxon>Diversisporales</taxon>
        <taxon>Acaulosporaceae</taxon>
        <taxon>Acaulospora</taxon>
    </lineage>
</organism>
<accession>A0A9N9HIK2</accession>
<sequence>MIYAKEQIALRKANAYNIAPRTSDEAINSCLIYENEKFRYSSLNLQYWMLTARLIQNVGIGNDLWGYKTKGLKLSTVMMGHMGKYFNRKRTLEYIINNSNINGVRDYNLDEANINEKDDEDSMKTETVDSSDDGVTPQMSSLSFTENDVFILKPLISIAQAAHESDDKRLGIRHEHGDEHDYFQQYIKNFDDKMKLMNENLESVGHKGERKILDSTLGIGKESRERGIPPFWMFGVA</sequence>
<gene>
    <name evidence="2" type="ORF">AMORRO_LOCUS11386</name>
</gene>
<feature type="region of interest" description="Disordered" evidence="1">
    <location>
        <begin position="117"/>
        <end position="137"/>
    </location>
</feature>
<evidence type="ECO:0000313" key="3">
    <source>
        <dbReference type="Proteomes" id="UP000789342"/>
    </source>
</evidence>
<dbReference type="Gene3D" id="1.50.10.100">
    <property type="entry name" value="Chondroitin AC/alginate lyase"/>
    <property type="match status" value="1"/>
</dbReference>
<name>A0A9N9HIK2_9GLOM</name>
<comment type="caution">
    <text evidence="2">The sequence shown here is derived from an EMBL/GenBank/DDBJ whole genome shotgun (WGS) entry which is preliminary data.</text>
</comment>
<keyword evidence="3" id="KW-1185">Reference proteome</keyword>
<dbReference type="Proteomes" id="UP000789342">
    <property type="component" value="Unassembled WGS sequence"/>
</dbReference>
<dbReference type="EMBL" id="CAJVPV010014344">
    <property type="protein sequence ID" value="CAG8684146.1"/>
    <property type="molecule type" value="Genomic_DNA"/>
</dbReference>
<evidence type="ECO:0000256" key="1">
    <source>
        <dbReference type="SAM" id="MobiDB-lite"/>
    </source>
</evidence>